<dbReference type="SUPFAM" id="SSF51161">
    <property type="entry name" value="Trimeric LpxA-like enzymes"/>
    <property type="match status" value="1"/>
</dbReference>
<dbReference type="GO" id="GO:0005829">
    <property type="term" value="C:cytosol"/>
    <property type="evidence" value="ECO:0007669"/>
    <property type="project" value="TreeGrafter"/>
</dbReference>
<dbReference type="InterPro" id="IPR011004">
    <property type="entry name" value="Trimer_LpxA-like_sf"/>
</dbReference>
<gene>
    <name evidence="3" type="ORF">GGR25_002021</name>
</gene>
<dbReference type="EC" id="2.3.1.-" evidence="3"/>
<evidence type="ECO:0000313" key="4">
    <source>
        <dbReference type="Proteomes" id="UP000553963"/>
    </source>
</evidence>
<dbReference type="Proteomes" id="UP000553963">
    <property type="component" value="Unassembled WGS sequence"/>
</dbReference>
<accession>A0A840AMZ7</accession>
<dbReference type="PANTHER" id="PTHR23416">
    <property type="entry name" value="SIALIC ACID SYNTHASE-RELATED"/>
    <property type="match status" value="1"/>
</dbReference>
<keyword evidence="3" id="KW-0012">Acyltransferase</keyword>
<dbReference type="EMBL" id="JACIDS010000002">
    <property type="protein sequence ID" value="MBB3930982.1"/>
    <property type="molecule type" value="Genomic_DNA"/>
</dbReference>
<dbReference type="RefSeq" id="WP_183398581.1">
    <property type="nucleotide sequence ID" value="NZ_JACIDS010000002.1"/>
</dbReference>
<dbReference type="PANTHER" id="PTHR23416:SF23">
    <property type="entry name" value="ACETYLTRANSFERASE C18B11.09C-RELATED"/>
    <property type="match status" value="1"/>
</dbReference>
<comment type="similarity">
    <text evidence="1">Belongs to the transferase hexapeptide repeat family.</text>
</comment>
<dbReference type="AlphaFoldDB" id="A0A840AMZ7"/>
<dbReference type="GO" id="GO:0008374">
    <property type="term" value="F:O-acyltransferase activity"/>
    <property type="evidence" value="ECO:0007669"/>
    <property type="project" value="TreeGrafter"/>
</dbReference>
<evidence type="ECO:0000256" key="2">
    <source>
        <dbReference type="ARBA" id="ARBA00022679"/>
    </source>
</evidence>
<protein>
    <submittedName>
        <fullName evidence="3">Putative colanic acid biosynthesis acetyltransferase WcaF</fullName>
        <ecNumber evidence="3">2.3.1.-</ecNumber>
    </submittedName>
</protein>
<keyword evidence="4" id="KW-1185">Reference proteome</keyword>
<organism evidence="3 4">
    <name type="scientific">Kaistia hirudinis</name>
    <dbReference type="NCBI Taxonomy" id="1293440"/>
    <lineage>
        <taxon>Bacteria</taxon>
        <taxon>Pseudomonadati</taxon>
        <taxon>Pseudomonadota</taxon>
        <taxon>Alphaproteobacteria</taxon>
        <taxon>Hyphomicrobiales</taxon>
        <taxon>Kaistiaceae</taxon>
        <taxon>Kaistia</taxon>
    </lineage>
</organism>
<dbReference type="CDD" id="cd05825">
    <property type="entry name" value="LbH_wcaF_like"/>
    <property type="match status" value="1"/>
</dbReference>
<reference evidence="3 4" key="1">
    <citation type="submission" date="2020-08" db="EMBL/GenBank/DDBJ databases">
        <title>Genomic Encyclopedia of Type Strains, Phase IV (KMG-IV): sequencing the most valuable type-strain genomes for metagenomic binning, comparative biology and taxonomic classification.</title>
        <authorList>
            <person name="Goeker M."/>
        </authorList>
    </citation>
    <scope>NUCLEOTIDE SEQUENCE [LARGE SCALE GENOMIC DNA]</scope>
    <source>
        <strain evidence="3 4">DSM 25966</strain>
    </source>
</reference>
<evidence type="ECO:0000256" key="1">
    <source>
        <dbReference type="ARBA" id="ARBA00007274"/>
    </source>
</evidence>
<sequence length="198" mass="22265">MTDPNEPVRAEGVLDARASSAVKGGAYFSLKHRLFRAVWNVVWLLLASWTPPPLHGWRAFLLRLFGAKIGKRTRIYGSARIWYPPNLEMGDYSVLGWKVNCYSQGKVILEDYANVAQYVHLVTGTHDIDDPSFQLYTKPIRICRYAWLASDCFVGPGVTVHEGAVLGGRAVAFKDLEPWTVYVGNPARAIRKRAPFEL</sequence>
<proteinExistence type="inferred from homology"/>
<evidence type="ECO:0000313" key="3">
    <source>
        <dbReference type="EMBL" id="MBB3930982.1"/>
    </source>
</evidence>
<dbReference type="Gene3D" id="2.160.10.10">
    <property type="entry name" value="Hexapeptide repeat proteins"/>
    <property type="match status" value="1"/>
</dbReference>
<keyword evidence="2 3" id="KW-0808">Transferase</keyword>
<name>A0A840AMZ7_9HYPH</name>
<dbReference type="InterPro" id="IPR051159">
    <property type="entry name" value="Hexapeptide_acetyltransf"/>
</dbReference>
<comment type="caution">
    <text evidence="3">The sequence shown here is derived from an EMBL/GenBank/DDBJ whole genome shotgun (WGS) entry which is preliminary data.</text>
</comment>